<organism evidence="1 2">
    <name type="scientific">Candidatus Collierbacteria bacterium GW2011_GWA2_46_26</name>
    <dbReference type="NCBI Taxonomy" id="1618381"/>
    <lineage>
        <taxon>Bacteria</taxon>
        <taxon>Candidatus Collieribacteriota</taxon>
    </lineage>
</organism>
<accession>A0A0G1SHH7</accession>
<comment type="caution">
    <text evidence="1">The sequence shown here is derived from an EMBL/GenBank/DDBJ whole genome shotgun (WGS) entry which is preliminary data.</text>
</comment>
<dbReference type="Proteomes" id="UP000034794">
    <property type="component" value="Unassembled WGS sequence"/>
</dbReference>
<evidence type="ECO:0000313" key="1">
    <source>
        <dbReference type="EMBL" id="KKU32765.1"/>
    </source>
</evidence>
<gene>
    <name evidence="1" type="ORF">UX47_C0007G0009</name>
</gene>
<dbReference type="AlphaFoldDB" id="A0A0G1SHH7"/>
<evidence type="ECO:0000313" key="2">
    <source>
        <dbReference type="Proteomes" id="UP000034794"/>
    </source>
</evidence>
<name>A0A0G1SHH7_9BACT</name>
<sequence>MEAQGELSYLANGNLALIEGTPLAITREVWEKPNGFRLLSGTHTKTESDIKPVEVVGSEMTELQDQVDVQISVNPDGRLVLTNNHSSEISLWIYGKEVIVKPGAENSQTISPKPEEYQNMDGIEDNAFYLCLGNERVVKVSKQLLDNKVVLRNSSLDRKGSGVAGNLLDTPEGENRRIDYGFAGAHEGGFVEFTVDQDSQAPKITVDTQHDKYFLVPTDNNPLYVRPENDLQSVEVTQRYHMQPGTYFRFKERAYYFVGLDEHKKPRVIEIKK</sequence>
<proteinExistence type="predicted"/>
<protein>
    <submittedName>
        <fullName evidence="1">Uncharacterized protein</fullName>
    </submittedName>
</protein>
<reference evidence="1 2" key="1">
    <citation type="journal article" date="2015" name="Nature">
        <title>rRNA introns, odd ribosomes, and small enigmatic genomes across a large radiation of phyla.</title>
        <authorList>
            <person name="Brown C.T."/>
            <person name="Hug L.A."/>
            <person name="Thomas B.C."/>
            <person name="Sharon I."/>
            <person name="Castelle C.J."/>
            <person name="Singh A."/>
            <person name="Wilkins M.J."/>
            <person name="Williams K.H."/>
            <person name="Banfield J.F."/>
        </authorList>
    </citation>
    <scope>NUCLEOTIDE SEQUENCE [LARGE SCALE GENOMIC DNA]</scope>
</reference>
<dbReference type="EMBL" id="LCMI01000007">
    <property type="protein sequence ID" value="KKU32765.1"/>
    <property type="molecule type" value="Genomic_DNA"/>
</dbReference>